<reference evidence="6" key="2">
    <citation type="submission" date="2018-02" db="UniProtKB">
        <authorList>
            <consortium name="EnsemblPlants"/>
        </authorList>
    </citation>
    <scope>IDENTIFICATION</scope>
    <source>
        <strain evidence="6">Williams 82</strain>
    </source>
</reference>
<evidence type="ECO:0000313" key="6">
    <source>
        <dbReference type="EnsemblPlants" id="KRH58451"/>
    </source>
</evidence>
<dbReference type="STRING" id="3847.A0A0R0K1B9"/>
<evidence type="ECO:0008006" key="8">
    <source>
        <dbReference type="Google" id="ProtNLM"/>
    </source>
</evidence>
<organism evidence="5">
    <name type="scientific">Glycine max</name>
    <name type="common">Soybean</name>
    <name type="synonym">Glycine hispida</name>
    <dbReference type="NCBI Taxonomy" id="3847"/>
    <lineage>
        <taxon>Eukaryota</taxon>
        <taxon>Viridiplantae</taxon>
        <taxon>Streptophyta</taxon>
        <taxon>Embryophyta</taxon>
        <taxon>Tracheophyta</taxon>
        <taxon>Spermatophyta</taxon>
        <taxon>Magnoliopsida</taxon>
        <taxon>eudicotyledons</taxon>
        <taxon>Gunneridae</taxon>
        <taxon>Pentapetalae</taxon>
        <taxon>rosids</taxon>
        <taxon>fabids</taxon>
        <taxon>Fabales</taxon>
        <taxon>Fabaceae</taxon>
        <taxon>Papilionoideae</taxon>
        <taxon>50 kb inversion clade</taxon>
        <taxon>NPAAA clade</taxon>
        <taxon>indigoferoid/millettioid clade</taxon>
        <taxon>Phaseoleae</taxon>
        <taxon>Glycine</taxon>
        <taxon>Glycine subgen. Soja</taxon>
    </lineage>
</organism>
<dbReference type="Gramene" id="KRH58451">
    <property type="protein sequence ID" value="KRH58451"/>
    <property type="gene ID" value="GLYMA_05G128900"/>
</dbReference>
<dbReference type="Proteomes" id="UP000008827">
    <property type="component" value="Chromosome 5"/>
</dbReference>
<keyword evidence="3" id="KW-0238">DNA-binding</keyword>
<proteinExistence type="inferred from homology"/>
<keyword evidence="7" id="KW-1185">Reference proteome</keyword>
<reference evidence="5" key="3">
    <citation type="submission" date="2018-07" db="EMBL/GenBank/DDBJ databases">
        <title>WGS assembly of Glycine max.</title>
        <authorList>
            <person name="Schmutz J."/>
            <person name="Cannon S."/>
            <person name="Schlueter J."/>
            <person name="Ma J."/>
            <person name="Mitros T."/>
            <person name="Nelson W."/>
            <person name="Hyten D."/>
            <person name="Song Q."/>
            <person name="Thelen J."/>
            <person name="Cheng J."/>
            <person name="Xu D."/>
            <person name="Hellsten U."/>
            <person name="May G."/>
            <person name="Yu Y."/>
            <person name="Sakurai T."/>
            <person name="Umezawa T."/>
            <person name="Bhattacharyya M."/>
            <person name="Sandhu D."/>
            <person name="Valliyodan B."/>
            <person name="Lindquist E."/>
            <person name="Peto M."/>
            <person name="Grant D."/>
            <person name="Shu S."/>
            <person name="Goodstein D."/>
            <person name="Barry K."/>
            <person name="Futrell-Griggs M."/>
            <person name="Abernathy B."/>
            <person name="Du J."/>
            <person name="Tian Z."/>
            <person name="Zhu L."/>
            <person name="Gill N."/>
            <person name="Joshi T."/>
            <person name="Libault M."/>
            <person name="Sethuraman A."/>
            <person name="Zhang X."/>
            <person name="Shinozaki K."/>
            <person name="Nguyen H."/>
            <person name="Wing R."/>
            <person name="Cregan P."/>
            <person name="Specht J."/>
            <person name="Grimwood J."/>
            <person name="Rokhsar D."/>
            <person name="Stacey G."/>
            <person name="Shoemaker R."/>
            <person name="Jackson S."/>
        </authorList>
    </citation>
    <scope>NUCLEOTIDE SEQUENCE</scope>
    <source>
        <tissue evidence="5">Callus</tissue>
    </source>
</reference>
<accession>A0A0R0K1B9</accession>
<evidence type="ECO:0000313" key="5">
    <source>
        <dbReference type="EMBL" id="KRH58451.1"/>
    </source>
</evidence>
<dbReference type="PANTHER" id="PTHR46261">
    <property type="entry name" value="HIGH MOBILITY GROUP B PROTEIN 4-RELATED"/>
    <property type="match status" value="1"/>
</dbReference>
<evidence type="ECO:0000256" key="4">
    <source>
        <dbReference type="ARBA" id="ARBA00023242"/>
    </source>
</evidence>
<gene>
    <name evidence="5" type="ORF">GLYMA_05G128900</name>
</gene>
<evidence type="ECO:0000256" key="3">
    <source>
        <dbReference type="ARBA" id="ARBA00023125"/>
    </source>
</evidence>
<evidence type="ECO:0000313" key="7">
    <source>
        <dbReference type="Proteomes" id="UP000008827"/>
    </source>
</evidence>
<reference evidence="5 6" key="1">
    <citation type="journal article" date="2010" name="Nature">
        <title>Genome sequence of the palaeopolyploid soybean.</title>
        <authorList>
            <person name="Schmutz J."/>
            <person name="Cannon S.B."/>
            <person name="Schlueter J."/>
            <person name="Ma J."/>
            <person name="Mitros T."/>
            <person name="Nelson W."/>
            <person name="Hyten D.L."/>
            <person name="Song Q."/>
            <person name="Thelen J.J."/>
            <person name="Cheng J."/>
            <person name="Xu D."/>
            <person name="Hellsten U."/>
            <person name="May G.D."/>
            <person name="Yu Y."/>
            <person name="Sakurai T."/>
            <person name="Umezawa T."/>
            <person name="Bhattacharyya M.K."/>
            <person name="Sandhu D."/>
            <person name="Valliyodan B."/>
            <person name="Lindquist E."/>
            <person name="Peto M."/>
            <person name="Grant D."/>
            <person name="Shu S."/>
            <person name="Goodstein D."/>
            <person name="Barry K."/>
            <person name="Futrell-Griggs M."/>
            <person name="Abernathy B."/>
            <person name="Du J."/>
            <person name="Tian Z."/>
            <person name="Zhu L."/>
            <person name="Gill N."/>
            <person name="Joshi T."/>
            <person name="Libault M."/>
            <person name="Sethuraman A."/>
            <person name="Zhang X.-C."/>
            <person name="Shinozaki K."/>
            <person name="Nguyen H.T."/>
            <person name="Wing R.A."/>
            <person name="Cregan P."/>
            <person name="Specht J."/>
            <person name="Grimwood J."/>
            <person name="Rokhsar D."/>
            <person name="Stacey G."/>
            <person name="Shoemaker R.C."/>
            <person name="Jackson S.A."/>
        </authorList>
    </citation>
    <scope>NUCLEOTIDE SEQUENCE</scope>
    <source>
        <strain evidence="6">cv. Williams 82</strain>
        <tissue evidence="5">Callus</tissue>
    </source>
</reference>
<dbReference type="EMBL" id="CM000838">
    <property type="protein sequence ID" value="KRH58451.1"/>
    <property type="molecule type" value="Genomic_DNA"/>
</dbReference>
<dbReference type="EnsemblPlants" id="KRH58451">
    <property type="protein sequence ID" value="KRH58451"/>
    <property type="gene ID" value="GLYMA_05G128900"/>
</dbReference>
<dbReference type="SMR" id="A0A0R0K1B9"/>
<sequence>MAEFNKKMLWNIKFIFCCLAGNKLVLRLKSNDGIKRSVQQTNSRKKLKAKQKFDAMKQKKPLSGFFYFLEDFRKEFQVRNPDVKSKRDEKAQYFDIATKKHDEFDSAMAEFNKKMISNLSFLLASELTLVDETDEESEFDE</sequence>
<dbReference type="GO" id="GO:0005634">
    <property type="term" value="C:nucleus"/>
    <property type="evidence" value="ECO:0007669"/>
    <property type="project" value="UniProtKB-SubCell"/>
</dbReference>
<dbReference type="SUPFAM" id="SSF47095">
    <property type="entry name" value="HMG-box"/>
    <property type="match status" value="1"/>
</dbReference>
<name>A0A0R0K1B9_SOYBN</name>
<protein>
    <recommendedName>
        <fullName evidence="8">HMG box domain-containing protein</fullName>
    </recommendedName>
</protein>
<dbReference type="InterPro" id="IPR031061">
    <property type="entry name" value="HMGB_plant"/>
</dbReference>
<dbReference type="GO" id="GO:0003677">
    <property type="term" value="F:DNA binding"/>
    <property type="evidence" value="ECO:0007669"/>
    <property type="project" value="UniProtKB-KW"/>
</dbReference>
<dbReference type="AlphaFoldDB" id="A0A0R0K1B9"/>
<keyword evidence="4" id="KW-0539">Nucleus</keyword>
<comment type="similarity">
    <text evidence="2">Belongs to the HMGB family.</text>
</comment>
<dbReference type="PANTHER" id="PTHR46261:SF12">
    <property type="entry name" value="HIGH MOBILITY GROUP B PROTEIN 14"/>
    <property type="match status" value="1"/>
</dbReference>
<dbReference type="InParanoid" id="A0A0R0K1B9"/>
<evidence type="ECO:0000256" key="2">
    <source>
        <dbReference type="ARBA" id="ARBA00008774"/>
    </source>
</evidence>
<dbReference type="InterPro" id="IPR036910">
    <property type="entry name" value="HMG_box_dom_sf"/>
</dbReference>
<comment type="subcellular location">
    <subcellularLocation>
        <location evidence="1">Nucleus</location>
    </subcellularLocation>
</comment>
<evidence type="ECO:0000256" key="1">
    <source>
        <dbReference type="ARBA" id="ARBA00004123"/>
    </source>
</evidence>